<dbReference type="PROSITE" id="PS00518">
    <property type="entry name" value="ZF_RING_1"/>
    <property type="match status" value="1"/>
</dbReference>
<dbReference type="Proteomes" id="UP000472275">
    <property type="component" value="Chromosome Z"/>
</dbReference>
<evidence type="ECO:0000313" key="7">
    <source>
        <dbReference type="Ensembl" id="ENSACCP00020021940.1"/>
    </source>
</evidence>
<dbReference type="InterPro" id="IPR018957">
    <property type="entry name" value="Znf_C3HC4_RING-type"/>
</dbReference>
<organism evidence="7 8">
    <name type="scientific">Aquila chrysaetos chrysaetos</name>
    <dbReference type="NCBI Taxonomy" id="223781"/>
    <lineage>
        <taxon>Eukaryota</taxon>
        <taxon>Metazoa</taxon>
        <taxon>Chordata</taxon>
        <taxon>Craniata</taxon>
        <taxon>Vertebrata</taxon>
        <taxon>Euteleostomi</taxon>
        <taxon>Archelosauria</taxon>
        <taxon>Archosauria</taxon>
        <taxon>Dinosauria</taxon>
        <taxon>Saurischia</taxon>
        <taxon>Theropoda</taxon>
        <taxon>Coelurosauria</taxon>
        <taxon>Aves</taxon>
        <taxon>Neognathae</taxon>
        <taxon>Neoaves</taxon>
        <taxon>Telluraves</taxon>
        <taxon>Accipitrimorphae</taxon>
        <taxon>Accipitriformes</taxon>
        <taxon>Accipitridae</taxon>
        <taxon>Accipitrinae</taxon>
        <taxon>Aquila</taxon>
    </lineage>
</organism>
<feature type="compositionally biased region" description="Low complexity" evidence="5">
    <location>
        <begin position="8"/>
        <end position="23"/>
    </location>
</feature>
<dbReference type="GeneTree" id="ENSGT01070000254325"/>
<sequence>MAAPPPATGSSSSSSALPEPLGSTNMATGTNWSCPICHNARKSIAFVQPCQHQFCLGCILRWAEITSNCPLSAAGPSAQGCGHSPSAPGRGRGRSSGGPRRPAKRRAPSPQDSS</sequence>
<dbReference type="SUPFAM" id="SSF57850">
    <property type="entry name" value="RING/U-box"/>
    <property type="match status" value="1"/>
</dbReference>
<evidence type="ECO:0000259" key="6">
    <source>
        <dbReference type="PROSITE" id="PS50089"/>
    </source>
</evidence>
<dbReference type="PANTHER" id="PTHR47048:SF1">
    <property type="entry name" value="PROTEIN SCAF11"/>
    <property type="match status" value="1"/>
</dbReference>
<dbReference type="Pfam" id="PF00097">
    <property type="entry name" value="zf-C3HC4"/>
    <property type="match status" value="1"/>
</dbReference>
<protein>
    <recommendedName>
        <fullName evidence="6">RING-type domain-containing protein</fullName>
    </recommendedName>
</protein>
<dbReference type="SMART" id="SM00184">
    <property type="entry name" value="RING"/>
    <property type="match status" value="1"/>
</dbReference>
<dbReference type="PANTHER" id="PTHR47048">
    <property type="entry name" value="PROTEIN SCAF11"/>
    <property type="match status" value="1"/>
</dbReference>
<reference evidence="7" key="1">
    <citation type="submission" date="2025-08" db="UniProtKB">
        <authorList>
            <consortium name="Ensembl"/>
        </authorList>
    </citation>
    <scope>IDENTIFICATION</scope>
</reference>
<evidence type="ECO:0000256" key="2">
    <source>
        <dbReference type="ARBA" id="ARBA00022771"/>
    </source>
</evidence>
<keyword evidence="8" id="KW-1185">Reference proteome</keyword>
<dbReference type="InterPro" id="IPR017907">
    <property type="entry name" value="Znf_RING_CS"/>
</dbReference>
<dbReference type="InParanoid" id="A0A663FAT5"/>
<dbReference type="GO" id="GO:0008270">
    <property type="term" value="F:zinc ion binding"/>
    <property type="evidence" value="ECO:0007669"/>
    <property type="project" value="UniProtKB-KW"/>
</dbReference>
<feature type="region of interest" description="Disordered" evidence="5">
    <location>
        <begin position="74"/>
        <end position="114"/>
    </location>
</feature>
<dbReference type="Gene3D" id="3.30.40.10">
    <property type="entry name" value="Zinc/RING finger domain, C3HC4 (zinc finger)"/>
    <property type="match status" value="1"/>
</dbReference>
<evidence type="ECO:0000256" key="4">
    <source>
        <dbReference type="PROSITE-ProRule" id="PRU00175"/>
    </source>
</evidence>
<proteinExistence type="predicted"/>
<dbReference type="AlphaFoldDB" id="A0A663FAT5"/>
<dbReference type="InterPro" id="IPR013083">
    <property type="entry name" value="Znf_RING/FYVE/PHD"/>
</dbReference>
<feature type="region of interest" description="Disordered" evidence="5">
    <location>
        <begin position="1"/>
        <end position="24"/>
    </location>
</feature>
<evidence type="ECO:0000313" key="8">
    <source>
        <dbReference type="Proteomes" id="UP000472275"/>
    </source>
</evidence>
<dbReference type="GO" id="GO:0000245">
    <property type="term" value="P:spliceosomal complex assembly"/>
    <property type="evidence" value="ECO:0007669"/>
    <property type="project" value="TreeGrafter"/>
</dbReference>
<keyword evidence="3" id="KW-0862">Zinc</keyword>
<dbReference type="InterPro" id="IPR001841">
    <property type="entry name" value="Znf_RING"/>
</dbReference>
<dbReference type="PROSITE" id="PS50089">
    <property type="entry name" value="ZF_RING_2"/>
    <property type="match status" value="1"/>
</dbReference>
<evidence type="ECO:0000256" key="1">
    <source>
        <dbReference type="ARBA" id="ARBA00022723"/>
    </source>
</evidence>
<dbReference type="GO" id="GO:0003723">
    <property type="term" value="F:RNA binding"/>
    <property type="evidence" value="ECO:0007669"/>
    <property type="project" value="TreeGrafter"/>
</dbReference>
<evidence type="ECO:0000256" key="3">
    <source>
        <dbReference type="ARBA" id="ARBA00022833"/>
    </source>
</evidence>
<feature type="domain" description="RING-type" evidence="6">
    <location>
        <begin position="34"/>
        <end position="71"/>
    </location>
</feature>
<evidence type="ECO:0000256" key="5">
    <source>
        <dbReference type="SAM" id="MobiDB-lite"/>
    </source>
</evidence>
<keyword evidence="2 4" id="KW-0863">Zinc-finger</keyword>
<dbReference type="Ensembl" id="ENSACCT00020022912.1">
    <property type="protein sequence ID" value="ENSACCP00020021940.1"/>
    <property type="gene ID" value="ENSACCG00020015090.1"/>
</dbReference>
<reference evidence="7" key="2">
    <citation type="submission" date="2025-09" db="UniProtKB">
        <authorList>
            <consortium name="Ensembl"/>
        </authorList>
    </citation>
    <scope>IDENTIFICATION</scope>
</reference>
<keyword evidence="1" id="KW-0479">Metal-binding</keyword>
<accession>A0A663FAT5</accession>
<name>A0A663FAT5_AQUCH</name>